<dbReference type="AlphaFoldDB" id="A0A4R5PEA9"/>
<protein>
    <recommendedName>
        <fullName evidence="6">Lipoprotein</fullName>
    </recommendedName>
</protein>
<reference evidence="4 5" key="1">
    <citation type="journal article" date="2019" name="Sci. Rep.">
        <title>Extended insight into the Mycobacterium chelonae-abscessus complex through whole genome sequencing of Mycobacterium salmoniphilum outbreak and Mycobacterium salmoniphilum-like strains.</title>
        <authorList>
            <person name="Behra P.R.K."/>
            <person name="Das S."/>
            <person name="Pettersson B.M.F."/>
            <person name="Shirreff L."/>
            <person name="DuCote T."/>
            <person name="Jacobsson K.G."/>
            <person name="Ennis D.G."/>
            <person name="Kirsebom L.A."/>
        </authorList>
    </citation>
    <scope>NUCLEOTIDE SEQUENCE [LARGE SCALE GENOMIC DNA]</scope>
    <source>
        <strain evidence="4 5">DSM 45524</strain>
    </source>
</reference>
<feature type="signal peptide" evidence="3">
    <location>
        <begin position="1"/>
        <end position="21"/>
    </location>
</feature>
<sequence>MSIKRIGAVIVVAGAVMFPLAACGSSSTPAPTVTVTSAPSTLSPGFKDSYCNINSATKAACQQSDATAKQRAATAQPAPRDSGLPWWAWLLIVPGGLVGALIAGVKLMEWNDDRASERASARLAELEARYPDRDDDVEDYPDGEDDELDEADMDFLDKVTDPAPSAPAQPASPAGGGLLSSLRQQGGVQ</sequence>
<name>A0A4R5PEA9_9MYCO</name>
<keyword evidence="2" id="KW-1133">Transmembrane helix</keyword>
<evidence type="ECO:0000313" key="5">
    <source>
        <dbReference type="Proteomes" id="UP000295627"/>
    </source>
</evidence>
<accession>A0A4R5PEA9</accession>
<evidence type="ECO:0008006" key="6">
    <source>
        <dbReference type="Google" id="ProtNLM"/>
    </source>
</evidence>
<feature type="compositionally biased region" description="Acidic residues" evidence="1">
    <location>
        <begin position="133"/>
        <end position="154"/>
    </location>
</feature>
<feature type="chain" id="PRO_5039056331" description="Lipoprotein" evidence="3">
    <location>
        <begin position="22"/>
        <end position="189"/>
    </location>
</feature>
<feature type="compositionally biased region" description="Low complexity" evidence="1">
    <location>
        <begin position="162"/>
        <end position="189"/>
    </location>
</feature>
<dbReference type="EMBL" id="RXLR01000010">
    <property type="protein sequence ID" value="TDH23653.1"/>
    <property type="molecule type" value="Genomic_DNA"/>
</dbReference>
<dbReference type="RefSeq" id="WP_078334742.1">
    <property type="nucleotide sequence ID" value="NZ_MAFQ01000008.1"/>
</dbReference>
<proteinExistence type="predicted"/>
<evidence type="ECO:0000256" key="3">
    <source>
        <dbReference type="SAM" id="SignalP"/>
    </source>
</evidence>
<keyword evidence="3" id="KW-0732">Signal</keyword>
<feature type="transmembrane region" description="Helical" evidence="2">
    <location>
        <begin position="86"/>
        <end position="108"/>
    </location>
</feature>
<evidence type="ECO:0000256" key="2">
    <source>
        <dbReference type="SAM" id="Phobius"/>
    </source>
</evidence>
<comment type="caution">
    <text evidence="4">The sequence shown here is derived from an EMBL/GenBank/DDBJ whole genome shotgun (WGS) entry which is preliminary data.</text>
</comment>
<dbReference type="Proteomes" id="UP000295627">
    <property type="component" value="Unassembled WGS sequence"/>
</dbReference>
<evidence type="ECO:0000256" key="1">
    <source>
        <dbReference type="SAM" id="MobiDB-lite"/>
    </source>
</evidence>
<gene>
    <name evidence="4" type="ORF">EJ571_05120</name>
</gene>
<evidence type="ECO:0000313" key="4">
    <source>
        <dbReference type="EMBL" id="TDH23653.1"/>
    </source>
</evidence>
<keyword evidence="2" id="KW-0812">Transmembrane</keyword>
<keyword evidence="2" id="KW-0472">Membrane</keyword>
<organism evidence="4 5">
    <name type="scientific">Mycobacteroides franklinii</name>
    <dbReference type="NCBI Taxonomy" id="948102"/>
    <lineage>
        <taxon>Bacteria</taxon>
        <taxon>Bacillati</taxon>
        <taxon>Actinomycetota</taxon>
        <taxon>Actinomycetes</taxon>
        <taxon>Mycobacteriales</taxon>
        <taxon>Mycobacteriaceae</taxon>
        <taxon>Mycobacteroides</taxon>
    </lineage>
</organism>
<feature type="region of interest" description="Disordered" evidence="1">
    <location>
        <begin position="126"/>
        <end position="189"/>
    </location>
</feature>